<feature type="non-terminal residue" evidence="1">
    <location>
        <position position="1"/>
    </location>
</feature>
<organism evidence="1 2">
    <name type="scientific">Mucuna pruriens</name>
    <name type="common">Velvet bean</name>
    <name type="synonym">Dolichos pruriens</name>
    <dbReference type="NCBI Taxonomy" id="157652"/>
    <lineage>
        <taxon>Eukaryota</taxon>
        <taxon>Viridiplantae</taxon>
        <taxon>Streptophyta</taxon>
        <taxon>Embryophyta</taxon>
        <taxon>Tracheophyta</taxon>
        <taxon>Spermatophyta</taxon>
        <taxon>Magnoliopsida</taxon>
        <taxon>eudicotyledons</taxon>
        <taxon>Gunneridae</taxon>
        <taxon>Pentapetalae</taxon>
        <taxon>rosids</taxon>
        <taxon>fabids</taxon>
        <taxon>Fabales</taxon>
        <taxon>Fabaceae</taxon>
        <taxon>Papilionoideae</taxon>
        <taxon>50 kb inversion clade</taxon>
        <taxon>NPAAA clade</taxon>
        <taxon>indigoferoid/millettioid clade</taxon>
        <taxon>Phaseoleae</taxon>
        <taxon>Mucuna</taxon>
    </lineage>
</organism>
<evidence type="ECO:0000313" key="1">
    <source>
        <dbReference type="EMBL" id="RDY13747.1"/>
    </source>
</evidence>
<dbReference type="EMBL" id="QJKJ01000208">
    <property type="protein sequence ID" value="RDY13747.1"/>
    <property type="molecule type" value="Genomic_DNA"/>
</dbReference>
<dbReference type="Proteomes" id="UP000257109">
    <property type="component" value="Unassembled WGS sequence"/>
</dbReference>
<reference evidence="1" key="1">
    <citation type="submission" date="2018-05" db="EMBL/GenBank/DDBJ databases">
        <title>Draft genome of Mucuna pruriens seed.</title>
        <authorList>
            <person name="Nnadi N.E."/>
            <person name="Vos R."/>
            <person name="Hasami M.H."/>
            <person name="Devisetty U.K."/>
            <person name="Aguiy J.C."/>
        </authorList>
    </citation>
    <scope>NUCLEOTIDE SEQUENCE [LARGE SCALE GENOMIC DNA]</scope>
    <source>
        <strain evidence="1">JCA_2017</strain>
    </source>
</reference>
<protein>
    <submittedName>
        <fullName evidence="1">Uncharacterized protein</fullName>
    </submittedName>
</protein>
<gene>
    <name evidence="1" type="ORF">CR513_01303</name>
</gene>
<accession>A0A371IFB8</accession>
<keyword evidence="2" id="KW-1185">Reference proteome</keyword>
<evidence type="ECO:0000313" key="2">
    <source>
        <dbReference type="Proteomes" id="UP000257109"/>
    </source>
</evidence>
<sequence length="102" mass="12150">MNQKPIPEFSNRLEPPHYCFSPNHSQLAVHTQEEQTESKSRSGRCLINVHSKISHSWNTTNFVEKMQRSWNFLSPMHHWRLYLRQCYARLRSLNQCHASISL</sequence>
<proteinExistence type="predicted"/>
<comment type="caution">
    <text evidence="1">The sequence shown here is derived from an EMBL/GenBank/DDBJ whole genome shotgun (WGS) entry which is preliminary data.</text>
</comment>
<dbReference type="AlphaFoldDB" id="A0A371IFB8"/>
<name>A0A371IFB8_MUCPR</name>